<dbReference type="PANTHER" id="PTHR32282">
    <property type="entry name" value="BINDING PROTEIN TRANSPEPTIDASE, PUTATIVE-RELATED"/>
    <property type="match status" value="1"/>
</dbReference>
<dbReference type="SUPFAM" id="SSF53955">
    <property type="entry name" value="Lysozyme-like"/>
    <property type="match status" value="1"/>
</dbReference>
<evidence type="ECO:0000256" key="7">
    <source>
        <dbReference type="ARBA" id="ARBA00049902"/>
    </source>
</evidence>
<dbReference type="InterPro" id="IPR036950">
    <property type="entry name" value="PBP_transglycosylase"/>
</dbReference>
<keyword evidence="9" id="KW-0812">Transmembrane</keyword>
<evidence type="ECO:0000313" key="11">
    <source>
        <dbReference type="EMBL" id="SUZ65358.1"/>
    </source>
</evidence>
<dbReference type="EC" id="2.4.99.28" evidence="6"/>
<feature type="domain" description="Glycosyl transferase family 51" evidence="10">
    <location>
        <begin position="75"/>
        <end position="218"/>
    </location>
</feature>
<dbReference type="EMBL" id="UINC01000957">
    <property type="protein sequence ID" value="SUZ65358.1"/>
    <property type="molecule type" value="Genomic_DNA"/>
</dbReference>
<keyword evidence="3" id="KW-0328">Glycosyltransferase</keyword>
<sequence>MAERSTNEQGFRQSPGQAVRENEATKAPAFRLSLYFLLILAILGIGFLVRTMGATPLVFSAAFDGGTVVHDRFGTEIGQFHPEDNMVPVTLEGMSPILVDAVLVALDAQYLERTRIEPWPLFAIVLAPTSPNTSPTITQRFVRLVNGSASTRVAALREAAIVVHLERTVPRAALLEQYLSQVPLGRLTFGVEAASLAWYGRRASDLEIGQAAHLASLMVGVGVKKESPAGRDQILALLYEAGLITRDELVVQRTIPMGNLLISNPNEAAVKTLVPGAGLEPFLEEIYGQVVERNGHEPVLKGQIEVGSTLDLGAQQAIAAIVEQVAEESGIAEIVVVVLDDRNHVRVMYQTGHSLAQQARIESAEVLKPFRRWESFGETLNWPNRITALELAQGHALVGRGGRSYETQVILEIRDTDDGEFERVYDQELVSFDAGTVQQVKEYLTECVGRGSGFG</sequence>
<evidence type="ECO:0000256" key="6">
    <source>
        <dbReference type="ARBA" id="ARBA00044770"/>
    </source>
</evidence>
<dbReference type="GO" id="GO:0006508">
    <property type="term" value="P:proteolysis"/>
    <property type="evidence" value="ECO:0007669"/>
    <property type="project" value="UniProtKB-KW"/>
</dbReference>
<proteinExistence type="predicted"/>
<evidence type="ECO:0000256" key="3">
    <source>
        <dbReference type="ARBA" id="ARBA00022676"/>
    </source>
</evidence>
<evidence type="ECO:0000256" key="8">
    <source>
        <dbReference type="SAM" id="MobiDB-lite"/>
    </source>
</evidence>
<keyword evidence="2" id="KW-0645">Protease</keyword>
<dbReference type="InterPro" id="IPR012338">
    <property type="entry name" value="Beta-lactam/transpept-like"/>
</dbReference>
<keyword evidence="9" id="KW-0472">Membrane</keyword>
<dbReference type="Gene3D" id="1.10.3810.10">
    <property type="entry name" value="Biosynthetic peptidoglycan transglycosylase-like"/>
    <property type="match status" value="1"/>
</dbReference>
<feature type="transmembrane region" description="Helical" evidence="9">
    <location>
        <begin position="32"/>
        <end position="49"/>
    </location>
</feature>
<dbReference type="PANTHER" id="PTHR32282:SF33">
    <property type="entry name" value="PEPTIDOGLYCAN GLYCOSYLTRANSFERASE"/>
    <property type="match status" value="1"/>
</dbReference>
<reference evidence="11" key="1">
    <citation type="submission" date="2018-05" db="EMBL/GenBank/DDBJ databases">
        <authorList>
            <person name="Lanie J.A."/>
            <person name="Ng W.-L."/>
            <person name="Kazmierczak K.M."/>
            <person name="Andrzejewski T.M."/>
            <person name="Davidsen T.M."/>
            <person name="Wayne K.J."/>
            <person name="Tettelin H."/>
            <person name="Glass J.I."/>
            <person name="Rusch D."/>
            <person name="Podicherti R."/>
            <person name="Tsui H.-C.T."/>
            <person name="Winkler M.E."/>
        </authorList>
    </citation>
    <scope>NUCLEOTIDE SEQUENCE</scope>
</reference>
<protein>
    <recommendedName>
        <fullName evidence="6">peptidoglycan glycosyltransferase</fullName>
        <ecNumber evidence="6">2.4.99.28</ecNumber>
    </recommendedName>
</protein>
<dbReference type="SUPFAM" id="SSF56601">
    <property type="entry name" value="beta-lactamase/transpeptidase-like"/>
    <property type="match status" value="1"/>
</dbReference>
<name>A0A381PG81_9ZZZZ</name>
<accession>A0A381PG81</accession>
<evidence type="ECO:0000256" key="1">
    <source>
        <dbReference type="ARBA" id="ARBA00022645"/>
    </source>
</evidence>
<keyword evidence="4" id="KW-0808">Transferase</keyword>
<evidence type="ECO:0000256" key="4">
    <source>
        <dbReference type="ARBA" id="ARBA00022679"/>
    </source>
</evidence>
<evidence type="ECO:0000256" key="5">
    <source>
        <dbReference type="ARBA" id="ARBA00023268"/>
    </source>
</evidence>
<comment type="catalytic activity">
    <reaction evidence="7">
        <text>[GlcNAc-(1-&gt;4)-Mur2Ac(oyl-L-Ala-gamma-D-Glu-L-Lys-D-Ala-D-Ala)](n)-di-trans,octa-cis-undecaprenyl diphosphate + beta-D-GlcNAc-(1-&gt;4)-Mur2Ac(oyl-L-Ala-gamma-D-Glu-L-Lys-D-Ala-D-Ala)-di-trans,octa-cis-undecaprenyl diphosphate = [GlcNAc-(1-&gt;4)-Mur2Ac(oyl-L-Ala-gamma-D-Glu-L-Lys-D-Ala-D-Ala)](n+1)-di-trans,octa-cis-undecaprenyl diphosphate + di-trans,octa-cis-undecaprenyl diphosphate + H(+)</text>
        <dbReference type="Rhea" id="RHEA:23708"/>
        <dbReference type="Rhea" id="RHEA-COMP:9602"/>
        <dbReference type="Rhea" id="RHEA-COMP:9603"/>
        <dbReference type="ChEBI" id="CHEBI:15378"/>
        <dbReference type="ChEBI" id="CHEBI:58405"/>
        <dbReference type="ChEBI" id="CHEBI:60033"/>
        <dbReference type="ChEBI" id="CHEBI:78435"/>
        <dbReference type="EC" id="2.4.99.28"/>
    </reaction>
</comment>
<feature type="non-terminal residue" evidence="11">
    <location>
        <position position="455"/>
    </location>
</feature>
<evidence type="ECO:0000259" key="10">
    <source>
        <dbReference type="Pfam" id="PF00912"/>
    </source>
</evidence>
<feature type="region of interest" description="Disordered" evidence="8">
    <location>
        <begin position="1"/>
        <end position="22"/>
    </location>
</feature>
<dbReference type="Pfam" id="PF00912">
    <property type="entry name" value="Transgly"/>
    <property type="match status" value="1"/>
</dbReference>
<dbReference type="InterPro" id="IPR001264">
    <property type="entry name" value="Glyco_trans_51"/>
</dbReference>
<keyword evidence="2" id="KW-0378">Hydrolase</keyword>
<dbReference type="InterPro" id="IPR050396">
    <property type="entry name" value="Glycosyltr_51/Transpeptidase"/>
</dbReference>
<dbReference type="InterPro" id="IPR023346">
    <property type="entry name" value="Lysozyme-like_dom_sf"/>
</dbReference>
<dbReference type="GO" id="GO:0008955">
    <property type="term" value="F:peptidoglycan glycosyltransferase activity"/>
    <property type="evidence" value="ECO:0007669"/>
    <property type="project" value="UniProtKB-EC"/>
</dbReference>
<dbReference type="GO" id="GO:0004180">
    <property type="term" value="F:carboxypeptidase activity"/>
    <property type="evidence" value="ECO:0007669"/>
    <property type="project" value="UniProtKB-KW"/>
</dbReference>
<feature type="compositionally biased region" description="Polar residues" evidence="8">
    <location>
        <begin position="7"/>
        <end position="16"/>
    </location>
</feature>
<keyword evidence="1" id="KW-0121">Carboxypeptidase</keyword>
<evidence type="ECO:0000256" key="9">
    <source>
        <dbReference type="SAM" id="Phobius"/>
    </source>
</evidence>
<keyword evidence="9" id="KW-1133">Transmembrane helix</keyword>
<gene>
    <name evidence="11" type="ORF">METZ01_LOCUS18212</name>
</gene>
<evidence type="ECO:0000256" key="2">
    <source>
        <dbReference type="ARBA" id="ARBA00022670"/>
    </source>
</evidence>
<dbReference type="AlphaFoldDB" id="A0A381PG81"/>
<keyword evidence="5" id="KW-0511">Multifunctional enzyme</keyword>
<organism evidence="11">
    <name type="scientific">marine metagenome</name>
    <dbReference type="NCBI Taxonomy" id="408172"/>
    <lineage>
        <taxon>unclassified sequences</taxon>
        <taxon>metagenomes</taxon>
        <taxon>ecological metagenomes</taxon>
    </lineage>
</organism>